<sequence>MNNDISSRSYDPEAVLKWHERDVLAQLDRDFGPQWSVEKEEAYFEEAYRRLDHVVGGCDIRRRWLEEEGLRPMNLHERRRHETRLENNRRLKLAALDRKHELWLNPPMGEIPSRVLDGARLRRVK</sequence>
<dbReference type="KEGG" id="gsb:GSUB_16225"/>
<evidence type="ECO:0000313" key="2">
    <source>
        <dbReference type="Proteomes" id="UP000035036"/>
    </source>
</evidence>
<reference evidence="1 2" key="1">
    <citation type="journal article" date="2015" name="Genome Announc.">
        <title>Genomes of Geoalkalibacter ferrihydriticus Z-0531T and Geoalkalibacter subterraneus Red1T, Two Haloalkaliphilic Metal-Reducing Deltaproteobacteria.</title>
        <authorList>
            <person name="Badalamenti J.P."/>
            <person name="Krajmalnik-Brown R."/>
            <person name="Torres C.I."/>
            <person name="Bond D.R."/>
        </authorList>
    </citation>
    <scope>NUCLEOTIDE SEQUENCE [LARGE SCALE GENOMIC DNA]</scope>
    <source>
        <strain evidence="1 2">Red1</strain>
    </source>
</reference>
<dbReference type="Proteomes" id="UP000035036">
    <property type="component" value="Chromosome"/>
</dbReference>
<dbReference type="RefSeq" id="WP_040201776.1">
    <property type="nucleotide sequence ID" value="NZ_CP010311.1"/>
</dbReference>
<dbReference type="AlphaFoldDB" id="A0A0B5FW25"/>
<dbReference type="STRING" id="483547.GSUB_16225"/>
<protein>
    <submittedName>
        <fullName evidence="1">Uncharacterized protein</fullName>
    </submittedName>
</protein>
<dbReference type="EMBL" id="CP010311">
    <property type="protein sequence ID" value="AJF07791.1"/>
    <property type="molecule type" value="Genomic_DNA"/>
</dbReference>
<name>A0A0B5FW25_9BACT</name>
<evidence type="ECO:0000313" key="1">
    <source>
        <dbReference type="EMBL" id="AJF07791.1"/>
    </source>
</evidence>
<dbReference type="HOGENOM" id="CLU_1989461_0_0_7"/>
<accession>A0A0B5FW25</accession>
<gene>
    <name evidence="1" type="ORF">GSUB_16225</name>
</gene>
<proteinExistence type="predicted"/>
<organism evidence="1 2">
    <name type="scientific">Geoalkalibacter subterraneus</name>
    <dbReference type="NCBI Taxonomy" id="483547"/>
    <lineage>
        <taxon>Bacteria</taxon>
        <taxon>Pseudomonadati</taxon>
        <taxon>Thermodesulfobacteriota</taxon>
        <taxon>Desulfuromonadia</taxon>
        <taxon>Desulfuromonadales</taxon>
        <taxon>Geoalkalibacteraceae</taxon>
        <taxon>Geoalkalibacter</taxon>
    </lineage>
</organism>
<keyword evidence="2" id="KW-1185">Reference proteome</keyword>